<keyword evidence="3" id="KW-1185">Reference proteome</keyword>
<evidence type="ECO:0000313" key="3">
    <source>
        <dbReference type="Proteomes" id="UP000299102"/>
    </source>
</evidence>
<proteinExistence type="predicted"/>
<dbReference type="Proteomes" id="UP000299102">
    <property type="component" value="Unassembled WGS sequence"/>
</dbReference>
<evidence type="ECO:0000313" key="2">
    <source>
        <dbReference type="EMBL" id="GBP68676.1"/>
    </source>
</evidence>
<gene>
    <name evidence="2" type="ORF">EVAR_42467_1</name>
</gene>
<sequence length="82" mass="9111">MNAMIATPTPRQRLRKGTLGAKLLIRILHCVALKRCIGGRHLYPIAVSSRPFFTNTREDIGTLPPRSADFGKTTTALRRHTA</sequence>
<protein>
    <submittedName>
        <fullName evidence="2">Uncharacterized protein</fullName>
    </submittedName>
</protein>
<reference evidence="2 3" key="1">
    <citation type="journal article" date="2019" name="Commun. Biol.">
        <title>The bagworm genome reveals a unique fibroin gene that provides high tensile strength.</title>
        <authorList>
            <person name="Kono N."/>
            <person name="Nakamura H."/>
            <person name="Ohtoshi R."/>
            <person name="Tomita M."/>
            <person name="Numata K."/>
            <person name="Arakawa K."/>
        </authorList>
    </citation>
    <scope>NUCLEOTIDE SEQUENCE [LARGE SCALE GENOMIC DNA]</scope>
</reference>
<organism evidence="2 3">
    <name type="scientific">Eumeta variegata</name>
    <name type="common">Bagworm moth</name>
    <name type="synonym">Eumeta japonica</name>
    <dbReference type="NCBI Taxonomy" id="151549"/>
    <lineage>
        <taxon>Eukaryota</taxon>
        <taxon>Metazoa</taxon>
        <taxon>Ecdysozoa</taxon>
        <taxon>Arthropoda</taxon>
        <taxon>Hexapoda</taxon>
        <taxon>Insecta</taxon>
        <taxon>Pterygota</taxon>
        <taxon>Neoptera</taxon>
        <taxon>Endopterygota</taxon>
        <taxon>Lepidoptera</taxon>
        <taxon>Glossata</taxon>
        <taxon>Ditrysia</taxon>
        <taxon>Tineoidea</taxon>
        <taxon>Psychidae</taxon>
        <taxon>Oiketicinae</taxon>
        <taxon>Eumeta</taxon>
    </lineage>
</organism>
<feature type="region of interest" description="Disordered" evidence="1">
    <location>
        <begin position="63"/>
        <end position="82"/>
    </location>
</feature>
<dbReference type="EMBL" id="BGZK01001020">
    <property type="protein sequence ID" value="GBP68676.1"/>
    <property type="molecule type" value="Genomic_DNA"/>
</dbReference>
<evidence type="ECO:0000256" key="1">
    <source>
        <dbReference type="SAM" id="MobiDB-lite"/>
    </source>
</evidence>
<accession>A0A4C1XYJ3</accession>
<comment type="caution">
    <text evidence="2">The sequence shown here is derived from an EMBL/GenBank/DDBJ whole genome shotgun (WGS) entry which is preliminary data.</text>
</comment>
<name>A0A4C1XYJ3_EUMVA</name>
<dbReference type="AlphaFoldDB" id="A0A4C1XYJ3"/>